<dbReference type="EMBL" id="JRUN01000036">
    <property type="protein sequence ID" value="KHD84948.1"/>
    <property type="molecule type" value="Genomic_DNA"/>
</dbReference>
<evidence type="ECO:0000313" key="2">
    <source>
        <dbReference type="EMBL" id="NEY19255.1"/>
    </source>
</evidence>
<reference evidence="2 4" key="3">
    <citation type="submission" date="2020-03" db="EMBL/GenBank/DDBJ databases">
        <title>Bacillus aquiflavi sp. nov., isolated from yellow water of strong flavor Chinese baijiu in Yibin region of China.</title>
        <authorList>
            <person name="Xie J."/>
        </authorList>
    </citation>
    <scope>NUCLEOTIDE SEQUENCE [LARGE SCALE GENOMIC DNA]</scope>
    <source>
        <strain evidence="2 4">Gsoil 114</strain>
    </source>
</reference>
<dbReference type="STRING" id="363870.NG54_12115"/>
<protein>
    <submittedName>
        <fullName evidence="1">Uncharacterized protein</fullName>
    </submittedName>
</protein>
<proteinExistence type="predicted"/>
<gene>
    <name evidence="2" type="ORF">G4D61_04645</name>
    <name evidence="1" type="ORF">NG54_12115</name>
</gene>
<evidence type="ECO:0000313" key="4">
    <source>
        <dbReference type="Proteomes" id="UP000476934"/>
    </source>
</evidence>
<dbReference type="Proteomes" id="UP000030588">
    <property type="component" value="Unassembled WGS sequence"/>
</dbReference>
<dbReference type="AlphaFoldDB" id="A0A0A6VBT1"/>
<comment type="caution">
    <text evidence="1">The sequence shown here is derived from an EMBL/GenBank/DDBJ whole genome shotgun (WGS) entry which is preliminary data.</text>
</comment>
<sequence length="84" mass="9749">MQSQSFSQQNQQMTYTEPPNVITTKDLSYIDDMLAWNLLAMKKAHFVAEHCQNPALKTAFEACGQMHQRHYQKILNHLNSTQSH</sequence>
<dbReference type="Proteomes" id="UP000476934">
    <property type="component" value="Unassembled WGS sequence"/>
</dbReference>
<evidence type="ECO:0000313" key="1">
    <source>
        <dbReference type="EMBL" id="KHD84948.1"/>
    </source>
</evidence>
<reference evidence="1 3" key="1">
    <citation type="submission" date="2014-10" db="EMBL/GenBank/DDBJ databases">
        <title>Draft genome of phytase producing Bacillus ginsengihumi strain M2.11.</title>
        <authorList>
            <person name="Toymentseva A."/>
            <person name="Boulygina E.A."/>
            <person name="Kazakov S.V."/>
            <person name="Kayumov I."/>
            <person name="Suleimanova A.D."/>
            <person name="Mardanova A.M."/>
            <person name="Maria S.N."/>
            <person name="Sergey M.Y."/>
            <person name="Sharipova M.R."/>
        </authorList>
    </citation>
    <scope>NUCLEOTIDE SEQUENCE [LARGE SCALE GENOMIC DNA]</scope>
    <source>
        <strain evidence="1 3">M2.11</strain>
    </source>
</reference>
<dbReference type="EMBL" id="JAAIWK010000004">
    <property type="protein sequence ID" value="NEY19255.1"/>
    <property type="molecule type" value="Genomic_DNA"/>
</dbReference>
<organism evidence="1 3">
    <name type="scientific">Heyndrickxia ginsengihumi</name>
    <dbReference type="NCBI Taxonomy" id="363870"/>
    <lineage>
        <taxon>Bacteria</taxon>
        <taxon>Bacillati</taxon>
        <taxon>Bacillota</taxon>
        <taxon>Bacilli</taxon>
        <taxon>Bacillales</taxon>
        <taxon>Bacillaceae</taxon>
        <taxon>Heyndrickxia</taxon>
    </lineage>
</organism>
<name>A0A0A6VBT1_9BACI</name>
<dbReference type="RefSeq" id="WP_025727093.1">
    <property type="nucleotide sequence ID" value="NZ_JAAIWK010000004.1"/>
</dbReference>
<reference evidence="2 4" key="2">
    <citation type="submission" date="2020-02" db="EMBL/GenBank/DDBJ databases">
        <authorList>
            <person name="Feng H."/>
        </authorList>
    </citation>
    <scope>NUCLEOTIDE SEQUENCE [LARGE SCALE GENOMIC DNA]</scope>
    <source>
        <strain evidence="2 4">Gsoil 114</strain>
    </source>
</reference>
<keyword evidence="4" id="KW-1185">Reference proteome</keyword>
<dbReference type="OrthoDB" id="1799385at2"/>
<evidence type="ECO:0000313" key="3">
    <source>
        <dbReference type="Proteomes" id="UP000030588"/>
    </source>
</evidence>
<accession>A0A0A6VBT1</accession>